<proteinExistence type="inferred from homology"/>
<protein>
    <recommendedName>
        <fullName evidence="12">Odorant receptor</fullName>
    </recommendedName>
</protein>
<evidence type="ECO:0000256" key="1">
    <source>
        <dbReference type="ARBA" id="ARBA00004141"/>
    </source>
</evidence>
<comment type="caution">
    <text evidence="12">Lacks conserved residue(s) required for the propagation of feature annotation.</text>
</comment>
<dbReference type="PANTHER" id="PTHR21137:SF37">
    <property type="entry name" value="ODORANT RECEPTOR 46A, ISOFORM B-RELATED"/>
    <property type="match status" value="1"/>
</dbReference>
<dbReference type="PANTHER" id="PTHR21137">
    <property type="entry name" value="ODORANT RECEPTOR"/>
    <property type="match status" value="1"/>
</dbReference>
<dbReference type="EMBL" id="WJQU01000004">
    <property type="protein sequence ID" value="KAJ6635359.1"/>
    <property type="molecule type" value="Genomic_DNA"/>
</dbReference>
<evidence type="ECO:0000256" key="8">
    <source>
        <dbReference type="ARBA" id="ARBA00023224"/>
    </source>
</evidence>
<evidence type="ECO:0000256" key="2">
    <source>
        <dbReference type="ARBA" id="ARBA00022606"/>
    </source>
</evidence>
<sequence length="393" mass="45507">MKIIGDSKLSKVLVFYFFICGLWSKFPPNTIAATLYTIVSYTMHFTLSFCYTGFMVVGLLFISDVDQITLSICVTFTCVAYVAKIFNFYWHNVGMKNCFKSVNDFVLENEFESEFLRTRMEPLRKIALLYYIIPNVCGVTAYLKPLFAAKTELPFLGWYPLDWTNNSLHYWIAYVYQIIGILIEINLNVTMELFPSYLMHMLSIQMEILGFRLQRISSSICDSDVLIQDIAISRSEQQLVVQEMVELLKLHQHMDKLAESIEQNFTMAFFAQICLSGTVMCCIAYQLTYTSPIENIIQYCFFVSFLMGVVIQIFLPCYFGNEIMLTSAALSNHVYSSSWHSFSLKYRKLVITFMERLKRTRTLLVGKLFPLSLDTFTSIVYFAYRLYAVIGTT</sequence>
<accession>A0A9Q0MR19</accession>
<dbReference type="GO" id="GO:0007165">
    <property type="term" value="P:signal transduction"/>
    <property type="evidence" value="ECO:0007669"/>
    <property type="project" value="UniProtKB-KW"/>
</dbReference>
<evidence type="ECO:0000256" key="6">
    <source>
        <dbReference type="ARBA" id="ARBA00023136"/>
    </source>
</evidence>
<dbReference type="AlphaFoldDB" id="A0A9Q0MR19"/>
<evidence type="ECO:0000256" key="11">
    <source>
        <dbReference type="ARBA" id="ARBA00038679"/>
    </source>
</evidence>
<feature type="transmembrane region" description="Helical" evidence="12">
    <location>
        <begin position="45"/>
        <end position="62"/>
    </location>
</feature>
<evidence type="ECO:0000256" key="7">
    <source>
        <dbReference type="ARBA" id="ARBA00023170"/>
    </source>
</evidence>
<keyword evidence="8 12" id="KW-0807">Transducer</keyword>
<keyword evidence="5 12" id="KW-1133">Transmembrane helix</keyword>
<dbReference type="GO" id="GO:0005886">
    <property type="term" value="C:plasma membrane"/>
    <property type="evidence" value="ECO:0007669"/>
    <property type="project" value="UniProtKB-SubCell"/>
</dbReference>
<evidence type="ECO:0000313" key="14">
    <source>
        <dbReference type="Proteomes" id="UP001151699"/>
    </source>
</evidence>
<name>A0A9Q0MR19_9DIPT</name>
<dbReference type="GO" id="GO:0004984">
    <property type="term" value="F:olfactory receptor activity"/>
    <property type="evidence" value="ECO:0007669"/>
    <property type="project" value="InterPro"/>
</dbReference>
<dbReference type="OrthoDB" id="7757420at2759"/>
<keyword evidence="4 12" id="KW-0552">Olfaction</keyword>
<dbReference type="InterPro" id="IPR004117">
    <property type="entry name" value="7tm6_olfct_rcpt"/>
</dbReference>
<feature type="transmembrane region" description="Helical" evidence="12">
    <location>
        <begin position="127"/>
        <end position="148"/>
    </location>
</feature>
<keyword evidence="14" id="KW-1185">Reference proteome</keyword>
<evidence type="ECO:0000256" key="4">
    <source>
        <dbReference type="ARBA" id="ARBA00022725"/>
    </source>
</evidence>
<feature type="transmembrane region" description="Helical" evidence="12">
    <location>
        <begin position="364"/>
        <end position="384"/>
    </location>
</feature>
<keyword evidence="3 12" id="KW-0812">Transmembrane</keyword>
<keyword evidence="7 12" id="KW-0675">Receptor</keyword>
<feature type="transmembrane region" description="Helical" evidence="12">
    <location>
        <begin position="296"/>
        <end position="319"/>
    </location>
</feature>
<feature type="transmembrane region" description="Helical" evidence="12">
    <location>
        <begin position="168"/>
        <end position="189"/>
    </location>
</feature>
<comment type="caution">
    <text evidence="13">The sequence shown here is derived from an EMBL/GenBank/DDBJ whole genome shotgun (WGS) entry which is preliminary data.</text>
</comment>
<evidence type="ECO:0000256" key="10">
    <source>
        <dbReference type="ARBA" id="ARBA00037946"/>
    </source>
</evidence>
<comment type="subunit">
    <text evidence="11">Interacts with Orco. Complexes exist early in the endomembrane system in olfactory sensory neurons (OSNs), coupling these complexes to the conserved ciliary trafficking pathway.</text>
</comment>
<dbReference type="Proteomes" id="UP001151699">
    <property type="component" value="Chromosome C"/>
</dbReference>
<evidence type="ECO:0000256" key="3">
    <source>
        <dbReference type="ARBA" id="ARBA00022692"/>
    </source>
</evidence>
<dbReference type="Pfam" id="PF02949">
    <property type="entry name" value="7tm_6"/>
    <property type="match status" value="1"/>
</dbReference>
<keyword evidence="6 12" id="KW-0472">Membrane</keyword>
<keyword evidence="2 12" id="KW-0716">Sensory transduction</keyword>
<dbReference type="GO" id="GO:0005549">
    <property type="term" value="F:odorant binding"/>
    <property type="evidence" value="ECO:0007669"/>
    <property type="project" value="InterPro"/>
</dbReference>
<evidence type="ECO:0000313" key="13">
    <source>
        <dbReference type="EMBL" id="KAJ6635359.1"/>
    </source>
</evidence>
<feature type="transmembrane region" description="Helical" evidence="12">
    <location>
        <begin position="265"/>
        <end position="290"/>
    </location>
</feature>
<gene>
    <name evidence="13" type="primary">Or71a_1</name>
    <name evidence="13" type="ORF">Bhyg_13944</name>
</gene>
<comment type="function">
    <text evidence="9">Odorant receptor which mediates acceptance or avoidance behavior, depending on its substrates. The odorant receptor repertoire encodes a large collection of odor stimuli that vary widely in identity, intensity, and duration. May form a complex with Orco to form odorant-sensing units, providing sensitive and prolonged odorant signaling and calcium permeability.</text>
</comment>
<feature type="transmembrane region" description="Helical" evidence="12">
    <location>
        <begin position="12"/>
        <end position="38"/>
    </location>
</feature>
<evidence type="ECO:0000256" key="9">
    <source>
        <dbReference type="ARBA" id="ARBA00037764"/>
    </source>
</evidence>
<comment type="subcellular location">
    <subcellularLocation>
        <location evidence="12">Cell membrane</location>
        <topology evidence="12">Multi-pass membrane protein</topology>
    </subcellularLocation>
    <subcellularLocation>
        <location evidence="1">Membrane</location>
        <topology evidence="1">Multi-pass membrane protein</topology>
    </subcellularLocation>
</comment>
<evidence type="ECO:0000256" key="5">
    <source>
        <dbReference type="ARBA" id="ARBA00022989"/>
    </source>
</evidence>
<comment type="similarity">
    <text evidence="10">Belongs to the insect chemoreceptor superfamily. Heteromeric odorant receptor channel (TC 1.A.69) family. Or2a subfamily.</text>
</comment>
<reference evidence="13" key="1">
    <citation type="submission" date="2022-07" db="EMBL/GenBank/DDBJ databases">
        <authorList>
            <person name="Trinca V."/>
            <person name="Uliana J.V.C."/>
            <person name="Torres T.T."/>
            <person name="Ward R.J."/>
            <person name="Monesi N."/>
        </authorList>
    </citation>
    <scope>NUCLEOTIDE SEQUENCE</scope>
    <source>
        <strain evidence="13">HSMRA1968</strain>
        <tissue evidence="13">Whole embryos</tissue>
    </source>
</reference>
<evidence type="ECO:0000256" key="12">
    <source>
        <dbReference type="RuleBase" id="RU351113"/>
    </source>
</evidence>
<feature type="transmembrane region" description="Helical" evidence="12">
    <location>
        <begin position="68"/>
        <end position="90"/>
    </location>
</feature>
<organism evidence="13 14">
    <name type="scientific">Pseudolycoriella hygida</name>
    <dbReference type="NCBI Taxonomy" id="35572"/>
    <lineage>
        <taxon>Eukaryota</taxon>
        <taxon>Metazoa</taxon>
        <taxon>Ecdysozoa</taxon>
        <taxon>Arthropoda</taxon>
        <taxon>Hexapoda</taxon>
        <taxon>Insecta</taxon>
        <taxon>Pterygota</taxon>
        <taxon>Neoptera</taxon>
        <taxon>Endopterygota</taxon>
        <taxon>Diptera</taxon>
        <taxon>Nematocera</taxon>
        <taxon>Sciaroidea</taxon>
        <taxon>Sciaridae</taxon>
        <taxon>Pseudolycoriella</taxon>
    </lineage>
</organism>